<evidence type="ECO:0000313" key="2">
    <source>
        <dbReference type="EMBL" id="MBC6466436.1"/>
    </source>
</evidence>
<gene>
    <name evidence="2" type="ORF">HKK74_13105</name>
</gene>
<name>A0ABR7LNV8_9ACTN</name>
<evidence type="ECO:0000256" key="1">
    <source>
        <dbReference type="SAM" id="MobiDB-lite"/>
    </source>
</evidence>
<feature type="compositionally biased region" description="Basic and acidic residues" evidence="1">
    <location>
        <begin position="208"/>
        <end position="218"/>
    </location>
</feature>
<dbReference type="Proteomes" id="UP000805614">
    <property type="component" value="Unassembled WGS sequence"/>
</dbReference>
<dbReference type="EMBL" id="JABVEC010000008">
    <property type="protein sequence ID" value="MBC6466436.1"/>
    <property type="molecule type" value="Genomic_DNA"/>
</dbReference>
<dbReference type="InterPro" id="IPR011009">
    <property type="entry name" value="Kinase-like_dom_sf"/>
</dbReference>
<dbReference type="RefSeq" id="WP_187243448.1">
    <property type="nucleotide sequence ID" value="NZ_BAAAOK010000009.1"/>
</dbReference>
<sequence>MRDRPENFDEAELRRSLYEWGIEAVSLAYAPVGFGDHHWTAVDSRGRNSFVTVADLAHKGHCGDGPEAAFTGLHRAMDTAWALRDQEALDFVVAPLRTADGETLRRVDGRHAVSVFPFVDATSGNFGQTLTPHERGLVVDMLAELHHSRSPASTPVLQPDLSTRVPLLKALEELDRPWRGGPFAEPARALVADHASGIRERLEEFDRRVEEVTRSGHEPRRHPQGSGGVSRE</sequence>
<organism evidence="2 3">
    <name type="scientific">Actinomadura alba</name>
    <dbReference type="NCBI Taxonomy" id="406431"/>
    <lineage>
        <taxon>Bacteria</taxon>
        <taxon>Bacillati</taxon>
        <taxon>Actinomycetota</taxon>
        <taxon>Actinomycetes</taxon>
        <taxon>Streptosporangiales</taxon>
        <taxon>Thermomonosporaceae</taxon>
        <taxon>Actinomadura</taxon>
    </lineage>
</organism>
<keyword evidence="3" id="KW-1185">Reference proteome</keyword>
<protein>
    <recommendedName>
        <fullName evidence="4">Aminoglycoside phosphotransferase</fullName>
    </recommendedName>
</protein>
<feature type="region of interest" description="Disordered" evidence="1">
    <location>
        <begin position="208"/>
        <end position="232"/>
    </location>
</feature>
<comment type="caution">
    <text evidence="2">The sequence shown here is derived from an EMBL/GenBank/DDBJ whole genome shotgun (WGS) entry which is preliminary data.</text>
</comment>
<accession>A0ABR7LNV8</accession>
<evidence type="ECO:0008006" key="4">
    <source>
        <dbReference type="Google" id="ProtNLM"/>
    </source>
</evidence>
<proteinExistence type="predicted"/>
<reference evidence="2 3" key="1">
    <citation type="submission" date="2020-06" db="EMBL/GenBank/DDBJ databases">
        <title>Actinomadura xiongansis sp. nov., isolated from soil of Baiyangdian.</title>
        <authorList>
            <person name="Zhang X."/>
        </authorList>
    </citation>
    <scope>NUCLEOTIDE SEQUENCE [LARGE SCALE GENOMIC DNA]</scope>
    <source>
        <strain evidence="2 3">HBUM206468</strain>
    </source>
</reference>
<evidence type="ECO:0000313" key="3">
    <source>
        <dbReference type="Proteomes" id="UP000805614"/>
    </source>
</evidence>
<dbReference type="SUPFAM" id="SSF56112">
    <property type="entry name" value="Protein kinase-like (PK-like)"/>
    <property type="match status" value="1"/>
</dbReference>